<dbReference type="SUPFAM" id="SSF50978">
    <property type="entry name" value="WD40 repeat-like"/>
    <property type="match status" value="1"/>
</dbReference>
<dbReference type="PANTHER" id="PTHR45625:SF4">
    <property type="entry name" value="PEPTIDYLPROLYL ISOMERASE DOMAIN AND WD REPEAT-CONTAINING PROTEIN 1"/>
    <property type="match status" value="1"/>
</dbReference>
<evidence type="ECO:0000256" key="6">
    <source>
        <dbReference type="ARBA" id="ARBA00023110"/>
    </source>
</evidence>
<keyword evidence="7" id="KW-0413">Isomerase</keyword>
<comment type="similarity">
    <text evidence="2">Belongs to the cyclophilin-type PPIase family.</text>
</comment>
<evidence type="ECO:0000259" key="9">
    <source>
        <dbReference type="PROSITE" id="PS50072"/>
    </source>
</evidence>
<dbReference type="Pfam" id="PF00400">
    <property type="entry name" value="WD40"/>
    <property type="match status" value="2"/>
</dbReference>
<dbReference type="FunFam" id="2.40.100.10:FF:000003">
    <property type="entry name" value="Peptidylprolyl isomerase domain and WD repeat-containing 1"/>
    <property type="match status" value="1"/>
</dbReference>
<dbReference type="EnsemblMetazoa" id="XM_030980169">
    <property type="protein sequence ID" value="XP_030836029"/>
    <property type="gene ID" value="LOC583567"/>
</dbReference>
<dbReference type="OMA" id="CENYERS"/>
<feature type="compositionally biased region" description="Basic and acidic residues" evidence="8">
    <location>
        <begin position="7"/>
        <end position="16"/>
    </location>
</feature>
<dbReference type="OrthoDB" id="10264753at2759"/>
<dbReference type="Proteomes" id="UP000007110">
    <property type="component" value="Unassembled WGS sequence"/>
</dbReference>
<evidence type="ECO:0000256" key="8">
    <source>
        <dbReference type="SAM" id="MobiDB-lite"/>
    </source>
</evidence>
<keyword evidence="11" id="KW-1185">Reference proteome</keyword>
<reference evidence="11" key="1">
    <citation type="submission" date="2015-02" db="EMBL/GenBank/DDBJ databases">
        <title>Genome sequencing for Strongylocentrotus purpuratus.</title>
        <authorList>
            <person name="Murali S."/>
            <person name="Liu Y."/>
            <person name="Vee V."/>
            <person name="English A."/>
            <person name="Wang M."/>
            <person name="Skinner E."/>
            <person name="Han Y."/>
            <person name="Muzny D.M."/>
            <person name="Worley K.C."/>
            <person name="Gibbs R.A."/>
        </authorList>
    </citation>
    <scope>NUCLEOTIDE SEQUENCE</scope>
</reference>
<dbReference type="InterPro" id="IPR001680">
    <property type="entry name" value="WD40_rpt"/>
</dbReference>
<dbReference type="SMART" id="SM00320">
    <property type="entry name" value="WD40"/>
    <property type="match status" value="4"/>
</dbReference>
<dbReference type="InterPro" id="IPR002130">
    <property type="entry name" value="Cyclophilin-type_PPIase_dom"/>
</dbReference>
<dbReference type="GO" id="GO:0006457">
    <property type="term" value="P:protein folding"/>
    <property type="evidence" value="ECO:0000318"/>
    <property type="project" value="GO_Central"/>
</dbReference>
<keyword evidence="4" id="KW-0853">WD repeat</keyword>
<dbReference type="GeneID" id="583567"/>
<dbReference type="GO" id="GO:0005634">
    <property type="term" value="C:nucleus"/>
    <property type="evidence" value="ECO:0007669"/>
    <property type="project" value="UniProtKB-ARBA"/>
</dbReference>
<dbReference type="Gene3D" id="2.40.100.10">
    <property type="entry name" value="Cyclophilin-like"/>
    <property type="match status" value="1"/>
</dbReference>
<comment type="catalytic activity">
    <reaction evidence="1">
        <text>[protein]-peptidylproline (omega=180) = [protein]-peptidylproline (omega=0)</text>
        <dbReference type="Rhea" id="RHEA:16237"/>
        <dbReference type="Rhea" id="RHEA-COMP:10747"/>
        <dbReference type="Rhea" id="RHEA-COMP:10748"/>
        <dbReference type="ChEBI" id="CHEBI:83833"/>
        <dbReference type="ChEBI" id="CHEBI:83834"/>
        <dbReference type="EC" id="5.2.1.8"/>
    </reaction>
</comment>
<feature type="domain" description="PPIase cyclophilin-type" evidence="9">
    <location>
        <begin position="465"/>
        <end position="619"/>
    </location>
</feature>
<accession>A0A7M7NGC8</accession>
<evidence type="ECO:0000313" key="11">
    <source>
        <dbReference type="Proteomes" id="UP000007110"/>
    </source>
</evidence>
<feature type="region of interest" description="Disordered" evidence="8">
    <location>
        <begin position="434"/>
        <end position="461"/>
    </location>
</feature>
<dbReference type="KEGG" id="spu:583567"/>
<dbReference type="EC" id="5.2.1.8" evidence="3"/>
<dbReference type="RefSeq" id="XP_030836029.1">
    <property type="nucleotide sequence ID" value="XM_030980169.1"/>
</dbReference>
<evidence type="ECO:0000256" key="5">
    <source>
        <dbReference type="ARBA" id="ARBA00022737"/>
    </source>
</evidence>
<evidence type="ECO:0000256" key="7">
    <source>
        <dbReference type="ARBA" id="ARBA00023235"/>
    </source>
</evidence>
<proteinExistence type="inferred from homology"/>
<dbReference type="InterPro" id="IPR036322">
    <property type="entry name" value="WD40_repeat_dom_sf"/>
</dbReference>
<dbReference type="InterPro" id="IPR029000">
    <property type="entry name" value="Cyclophilin-like_dom_sf"/>
</dbReference>
<dbReference type="InParanoid" id="A0A7M7NGC8"/>
<evidence type="ECO:0000256" key="1">
    <source>
        <dbReference type="ARBA" id="ARBA00000971"/>
    </source>
</evidence>
<dbReference type="Pfam" id="PF00160">
    <property type="entry name" value="Pro_isomerase"/>
    <property type="match status" value="1"/>
</dbReference>
<dbReference type="Gene3D" id="2.130.10.10">
    <property type="entry name" value="YVTN repeat-like/Quinoprotein amine dehydrogenase"/>
    <property type="match status" value="1"/>
</dbReference>
<dbReference type="FunFam" id="2.130.10.10:FF:000450">
    <property type="entry name" value="Peptidylprolyl isomerase domain and WD-repeat protein 1"/>
    <property type="match status" value="1"/>
</dbReference>
<evidence type="ECO:0000256" key="3">
    <source>
        <dbReference type="ARBA" id="ARBA00013194"/>
    </source>
</evidence>
<keyword evidence="6" id="KW-0697">Rotamase</keyword>
<feature type="region of interest" description="Disordered" evidence="8">
    <location>
        <begin position="1"/>
        <end position="27"/>
    </location>
</feature>
<dbReference type="InterPro" id="IPR015943">
    <property type="entry name" value="WD40/YVTN_repeat-like_dom_sf"/>
</dbReference>
<evidence type="ECO:0000256" key="2">
    <source>
        <dbReference type="ARBA" id="ARBA00007365"/>
    </source>
</evidence>
<dbReference type="InterPro" id="IPR044666">
    <property type="entry name" value="Cyclophilin_A-like"/>
</dbReference>
<dbReference type="PANTHER" id="PTHR45625">
    <property type="entry name" value="PEPTIDYL-PROLYL CIS-TRANS ISOMERASE-RELATED"/>
    <property type="match status" value="1"/>
</dbReference>
<reference evidence="10" key="2">
    <citation type="submission" date="2021-01" db="UniProtKB">
        <authorList>
            <consortium name="EnsemblMetazoa"/>
        </authorList>
    </citation>
    <scope>IDENTIFICATION</scope>
</reference>
<evidence type="ECO:0000313" key="10">
    <source>
        <dbReference type="EnsemblMetazoa" id="XP_030836029"/>
    </source>
</evidence>
<dbReference type="CDD" id="cd01927">
    <property type="entry name" value="cyclophilin_WD40"/>
    <property type="match status" value="1"/>
</dbReference>
<name>A0A7M7NGC8_STRPU</name>
<protein>
    <recommendedName>
        <fullName evidence="3">peptidylprolyl isomerase</fullName>
        <ecNumber evidence="3">5.2.1.8</ecNumber>
    </recommendedName>
</protein>
<dbReference type="AlphaFoldDB" id="A0A7M7NGC8"/>
<sequence>MMASGESSEKGTKRVIEEEEEDEEWIGPMPAEAIKPKKKKVLDFENVYLDNMPSAELYEKSLMHRDVITHVAATKTEFIITASCDGHVKFWKKQEGDIEFVKHFRAHLGKIQDICVSSDGAYLCTIADDKSSKIFDVTNFDMINMMKLSFIPGRCQWIYRAGDAIPSLAISDSESGKIHVFDGKGTNEPMHTLDKKHSAPVILIKYNPVFEVALSVDKQGILEYWMGPKKDYRYPSCVSFEFKTDTDLYEFVKCKTVPTSLSFSPDGQLIATIAKDRKIRIFRFLTGKLTKVIDESLKTFTELQQMKQQLPDMEFGRRMAVERDLQKSDAFSLANIIFDESGYFVSYATMLGIKILNLHTNRISRIIGKQENVRFLHLSMYQGKPKKSKGALTMEMTASDNPGLQGSEADPTLVCSAFKKNRFYLFTRREPDDAKSNEAERDVFNEKPSKEEQMSFTQGGAAPRLSSTAILHTTMGDVHVKLFTEECPKTIENFCVHSRNGYYNGHIFHRVIKQFMIQTGDPQGDGTGGESIWGGEFEDEFHPKLRHDRPYTLSMANAGPNTNGSQFFITVVPCPWLDQKHTVFGRVIKGMECIQKISEAKVHKTDKPLDDIRIVSVSVK</sequence>
<organism evidence="10 11">
    <name type="scientific">Strongylocentrotus purpuratus</name>
    <name type="common">Purple sea urchin</name>
    <dbReference type="NCBI Taxonomy" id="7668"/>
    <lineage>
        <taxon>Eukaryota</taxon>
        <taxon>Metazoa</taxon>
        <taxon>Echinodermata</taxon>
        <taxon>Eleutherozoa</taxon>
        <taxon>Echinozoa</taxon>
        <taxon>Echinoidea</taxon>
        <taxon>Euechinoidea</taxon>
        <taxon>Echinacea</taxon>
        <taxon>Camarodonta</taxon>
        <taxon>Echinidea</taxon>
        <taxon>Strongylocentrotidae</taxon>
        <taxon>Strongylocentrotus</taxon>
    </lineage>
</organism>
<dbReference type="PROSITE" id="PS50072">
    <property type="entry name" value="CSA_PPIASE_2"/>
    <property type="match status" value="1"/>
</dbReference>
<dbReference type="PRINTS" id="PR00153">
    <property type="entry name" value="CSAPPISMRASE"/>
</dbReference>
<dbReference type="SUPFAM" id="SSF50891">
    <property type="entry name" value="Cyclophilin-like"/>
    <property type="match status" value="1"/>
</dbReference>
<keyword evidence="5" id="KW-0677">Repeat</keyword>
<dbReference type="GO" id="GO:0003755">
    <property type="term" value="F:peptidyl-prolyl cis-trans isomerase activity"/>
    <property type="evidence" value="ECO:0000318"/>
    <property type="project" value="GO_Central"/>
</dbReference>
<evidence type="ECO:0000256" key="4">
    <source>
        <dbReference type="ARBA" id="ARBA00022574"/>
    </source>
</evidence>
<feature type="compositionally biased region" description="Basic and acidic residues" evidence="8">
    <location>
        <begin position="434"/>
        <end position="453"/>
    </location>
</feature>